<organism evidence="2 3">
    <name type="scientific">Symbiodinium necroappetens</name>
    <dbReference type="NCBI Taxonomy" id="1628268"/>
    <lineage>
        <taxon>Eukaryota</taxon>
        <taxon>Sar</taxon>
        <taxon>Alveolata</taxon>
        <taxon>Dinophyceae</taxon>
        <taxon>Suessiales</taxon>
        <taxon>Symbiodiniaceae</taxon>
        <taxon>Symbiodinium</taxon>
    </lineage>
</organism>
<dbReference type="Proteomes" id="UP000601435">
    <property type="component" value="Unassembled WGS sequence"/>
</dbReference>
<evidence type="ECO:0000313" key="3">
    <source>
        <dbReference type="Proteomes" id="UP000601435"/>
    </source>
</evidence>
<dbReference type="EMBL" id="CAJNJA010013469">
    <property type="protein sequence ID" value="CAE7321679.1"/>
    <property type="molecule type" value="Genomic_DNA"/>
</dbReference>
<feature type="non-terminal residue" evidence="2">
    <location>
        <position position="141"/>
    </location>
</feature>
<feature type="compositionally biased region" description="Low complexity" evidence="1">
    <location>
        <begin position="1"/>
        <end position="17"/>
    </location>
</feature>
<proteinExistence type="predicted"/>
<dbReference type="AlphaFoldDB" id="A0A812P5Q7"/>
<accession>A0A812P5Q7</accession>
<feature type="compositionally biased region" description="Basic and acidic residues" evidence="1">
    <location>
        <begin position="20"/>
        <end position="31"/>
    </location>
</feature>
<protein>
    <submittedName>
        <fullName evidence="2">Uncharacterized protein</fullName>
    </submittedName>
</protein>
<feature type="region of interest" description="Disordered" evidence="1">
    <location>
        <begin position="1"/>
        <end position="38"/>
    </location>
</feature>
<evidence type="ECO:0000256" key="1">
    <source>
        <dbReference type="SAM" id="MobiDB-lite"/>
    </source>
</evidence>
<gene>
    <name evidence="2" type="ORF">SNEC2469_LOCUS8074</name>
</gene>
<reference evidence="2" key="1">
    <citation type="submission" date="2021-02" db="EMBL/GenBank/DDBJ databases">
        <authorList>
            <person name="Dougan E. K."/>
            <person name="Rhodes N."/>
            <person name="Thang M."/>
            <person name="Chan C."/>
        </authorList>
    </citation>
    <scope>NUCLEOTIDE SEQUENCE</scope>
</reference>
<name>A0A812P5Q7_9DINO</name>
<comment type="caution">
    <text evidence="2">The sequence shown here is derived from an EMBL/GenBank/DDBJ whole genome shotgun (WGS) entry which is preliminary data.</text>
</comment>
<evidence type="ECO:0000313" key="2">
    <source>
        <dbReference type="EMBL" id="CAE7321679.1"/>
    </source>
</evidence>
<dbReference type="OrthoDB" id="427462at2759"/>
<keyword evidence="3" id="KW-1185">Reference proteome</keyword>
<sequence>MEAPAVATEATAAASSSSRKRPEETSDGDRPSKRRRLSQASILCMRELFRTVVNDGDMSEDKRILLQNAGVLLSQVDGKTWVSFPDNQGELKELSSQQLSKLRPFLGDVAEELKKQEAQLLCDESAGSDQFDCLELTKVPW</sequence>